<dbReference type="Pfam" id="PF00071">
    <property type="entry name" value="Ras"/>
    <property type="match status" value="2"/>
</dbReference>
<comment type="caution">
    <text evidence="4">The sequence shown here is derived from an EMBL/GenBank/DDBJ whole genome shotgun (WGS) entry which is preliminary data.</text>
</comment>
<dbReference type="Proteomes" id="UP000682733">
    <property type="component" value="Unassembled WGS sequence"/>
</dbReference>
<dbReference type="GO" id="GO:0003924">
    <property type="term" value="F:GTPase activity"/>
    <property type="evidence" value="ECO:0007669"/>
    <property type="project" value="InterPro"/>
</dbReference>
<dbReference type="AlphaFoldDB" id="A0A814LXB2"/>
<dbReference type="Proteomes" id="UP000677228">
    <property type="component" value="Unassembled WGS sequence"/>
</dbReference>
<keyword evidence="1" id="KW-0547">Nucleotide-binding</keyword>
<dbReference type="EMBL" id="CAJNOQ010004709">
    <property type="protein sequence ID" value="CAF1070927.1"/>
    <property type="molecule type" value="Genomic_DNA"/>
</dbReference>
<dbReference type="SMART" id="SM00173">
    <property type="entry name" value="RAS"/>
    <property type="match status" value="1"/>
</dbReference>
<keyword evidence="7" id="KW-1185">Reference proteome</keyword>
<dbReference type="EMBL" id="CAJOBC010004707">
    <property type="protein sequence ID" value="CAF3838013.1"/>
    <property type="molecule type" value="Genomic_DNA"/>
</dbReference>
<gene>
    <name evidence="4" type="ORF">GPM918_LOCUS17272</name>
    <name evidence="3" type="ORF">OVA965_LOCUS1645</name>
    <name evidence="6" type="ORF">SRO942_LOCUS17268</name>
    <name evidence="5" type="ORF">TMI583_LOCUS1645</name>
</gene>
<evidence type="ECO:0000256" key="1">
    <source>
        <dbReference type="ARBA" id="ARBA00022741"/>
    </source>
</evidence>
<dbReference type="GO" id="GO:0005525">
    <property type="term" value="F:GTP binding"/>
    <property type="evidence" value="ECO:0007669"/>
    <property type="project" value="UniProtKB-KW"/>
</dbReference>
<evidence type="ECO:0000313" key="6">
    <source>
        <dbReference type="EMBL" id="CAF3838013.1"/>
    </source>
</evidence>
<dbReference type="InterPro" id="IPR050227">
    <property type="entry name" value="Rab"/>
</dbReference>
<keyword evidence="2" id="KW-0342">GTP-binding</keyword>
<proteinExistence type="predicted"/>
<evidence type="ECO:0000313" key="3">
    <source>
        <dbReference type="EMBL" id="CAF0744567.1"/>
    </source>
</evidence>
<dbReference type="FunFam" id="3.40.50.300:FF:001447">
    <property type="entry name" value="Ras-related protein Rab-1B"/>
    <property type="match status" value="1"/>
</dbReference>
<protein>
    <submittedName>
        <fullName evidence="4">Uncharacterized protein</fullName>
    </submittedName>
</protein>
<dbReference type="EMBL" id="CAJOBA010000315">
    <property type="protein sequence ID" value="CAF3522429.1"/>
    <property type="molecule type" value="Genomic_DNA"/>
</dbReference>
<dbReference type="PANTHER" id="PTHR47977">
    <property type="entry name" value="RAS-RELATED PROTEIN RAB"/>
    <property type="match status" value="1"/>
</dbReference>
<dbReference type="PRINTS" id="PR00449">
    <property type="entry name" value="RASTRNSFRMNG"/>
</dbReference>
<dbReference type="Proteomes" id="UP000663829">
    <property type="component" value="Unassembled WGS sequence"/>
</dbReference>
<dbReference type="Proteomes" id="UP000681722">
    <property type="component" value="Unassembled WGS sequence"/>
</dbReference>
<dbReference type="PROSITE" id="PS51421">
    <property type="entry name" value="RAS"/>
    <property type="match status" value="1"/>
</dbReference>
<evidence type="ECO:0000313" key="5">
    <source>
        <dbReference type="EMBL" id="CAF3522429.1"/>
    </source>
</evidence>
<organism evidence="4 7">
    <name type="scientific">Didymodactylos carnosus</name>
    <dbReference type="NCBI Taxonomy" id="1234261"/>
    <lineage>
        <taxon>Eukaryota</taxon>
        <taxon>Metazoa</taxon>
        <taxon>Spiralia</taxon>
        <taxon>Gnathifera</taxon>
        <taxon>Rotifera</taxon>
        <taxon>Eurotatoria</taxon>
        <taxon>Bdelloidea</taxon>
        <taxon>Philodinida</taxon>
        <taxon>Philodinidae</taxon>
        <taxon>Didymodactylos</taxon>
    </lineage>
</organism>
<dbReference type="InterPro" id="IPR027417">
    <property type="entry name" value="P-loop_NTPase"/>
</dbReference>
<dbReference type="InterPro" id="IPR001806">
    <property type="entry name" value="Small_GTPase"/>
</dbReference>
<dbReference type="PROSITE" id="PS51419">
    <property type="entry name" value="RAB"/>
    <property type="match status" value="1"/>
</dbReference>
<dbReference type="CDD" id="cd00154">
    <property type="entry name" value="Rab"/>
    <property type="match status" value="1"/>
</dbReference>
<reference evidence="4" key="1">
    <citation type="submission" date="2021-02" db="EMBL/GenBank/DDBJ databases">
        <authorList>
            <person name="Nowell W R."/>
        </authorList>
    </citation>
    <scope>NUCLEOTIDE SEQUENCE</scope>
</reference>
<evidence type="ECO:0000313" key="7">
    <source>
        <dbReference type="Proteomes" id="UP000663829"/>
    </source>
</evidence>
<evidence type="ECO:0000256" key="2">
    <source>
        <dbReference type="ARBA" id="ARBA00023134"/>
    </source>
</evidence>
<name>A0A814LXB2_9BILA</name>
<evidence type="ECO:0000313" key="4">
    <source>
        <dbReference type="EMBL" id="CAF1070927.1"/>
    </source>
</evidence>
<dbReference type="SUPFAM" id="SSF52540">
    <property type="entry name" value="P-loop containing nucleoside triphosphate hydrolases"/>
    <property type="match status" value="1"/>
</dbReference>
<accession>A0A814LXB2</accession>
<dbReference type="EMBL" id="CAJNOK010000315">
    <property type="protein sequence ID" value="CAF0744567.1"/>
    <property type="molecule type" value="Genomic_DNA"/>
</dbReference>
<sequence length="284" mass="32939">MSIQQHGIKTNSRFNAVLIGAPNVGKSSLFTQYVDGTFSTNDYISNSKKIINVNGKFLELRLWDINERQQNYQQHKQMNTAQRVTRTTSSIDPGEQHNDFYSTDFDGIALVYDITNVISFETIRDWLHRFGSRHKNAVKIVVANKLDLLDEKMIDLIFAREYANELNISFIGVSAKNGLNVERMFSLLGEQMIQERQRQKEEILTRKLKEKMTKLVQKQRQVQDSNEVDNLDRKYQQANKQEYFQGKYQRPINSSLTTVDINNRRFPPNDTCPTCGVAHFFCAP</sequence>
<dbReference type="Gene3D" id="3.40.50.300">
    <property type="entry name" value="P-loop containing nucleotide triphosphate hydrolases"/>
    <property type="match status" value="1"/>
</dbReference>
<dbReference type="SMART" id="SM00175">
    <property type="entry name" value="RAB"/>
    <property type="match status" value="1"/>
</dbReference>